<dbReference type="EMBL" id="JABDTM020018225">
    <property type="protein sequence ID" value="KAH0818175.1"/>
    <property type="molecule type" value="Genomic_DNA"/>
</dbReference>
<dbReference type="AlphaFoldDB" id="A0A8J6HP32"/>
<proteinExistence type="predicted"/>
<evidence type="ECO:0000313" key="1">
    <source>
        <dbReference type="EMBL" id="KAH0818175.1"/>
    </source>
</evidence>
<protein>
    <submittedName>
        <fullName evidence="1">Uncharacterized protein</fullName>
    </submittedName>
</protein>
<accession>A0A8J6HP32</accession>
<gene>
    <name evidence="1" type="ORF">GEV33_004616</name>
</gene>
<sequence>MFKNAGVNEGWLERRFFRNSKSKRGLRICEPTHVGLGPTEAQKGAEKVVVGHELRMNGKKNVFGDWLQLTRLRQLGRLRLLGGLFWKDRCLCEQFMHFWFNTWCYGLWCNTLWKPVIIQGSLNAARNINEVLEPVLLPYLQGHRNCVFQQDKFKELGMKYLKQKLII</sequence>
<reference evidence="1" key="2">
    <citation type="submission" date="2021-08" db="EMBL/GenBank/DDBJ databases">
        <authorList>
            <person name="Eriksson T."/>
        </authorList>
    </citation>
    <scope>NUCLEOTIDE SEQUENCE</scope>
    <source>
        <strain evidence="1">Stoneville</strain>
        <tissue evidence="1">Whole head</tissue>
    </source>
</reference>
<organism evidence="1 2">
    <name type="scientific">Tenebrio molitor</name>
    <name type="common">Yellow mealworm beetle</name>
    <dbReference type="NCBI Taxonomy" id="7067"/>
    <lineage>
        <taxon>Eukaryota</taxon>
        <taxon>Metazoa</taxon>
        <taxon>Ecdysozoa</taxon>
        <taxon>Arthropoda</taxon>
        <taxon>Hexapoda</taxon>
        <taxon>Insecta</taxon>
        <taxon>Pterygota</taxon>
        <taxon>Neoptera</taxon>
        <taxon>Endopterygota</taxon>
        <taxon>Coleoptera</taxon>
        <taxon>Polyphaga</taxon>
        <taxon>Cucujiformia</taxon>
        <taxon>Tenebrionidae</taxon>
        <taxon>Tenebrio</taxon>
    </lineage>
</organism>
<dbReference type="Proteomes" id="UP000719412">
    <property type="component" value="Unassembled WGS sequence"/>
</dbReference>
<evidence type="ECO:0000313" key="2">
    <source>
        <dbReference type="Proteomes" id="UP000719412"/>
    </source>
</evidence>
<keyword evidence="2" id="KW-1185">Reference proteome</keyword>
<reference evidence="1" key="1">
    <citation type="journal article" date="2020" name="J Insects Food Feed">
        <title>The yellow mealworm (Tenebrio molitor) genome: a resource for the emerging insects as food and feed industry.</title>
        <authorList>
            <person name="Eriksson T."/>
            <person name="Andere A."/>
            <person name="Kelstrup H."/>
            <person name="Emery V."/>
            <person name="Picard C."/>
        </authorList>
    </citation>
    <scope>NUCLEOTIDE SEQUENCE</scope>
    <source>
        <strain evidence="1">Stoneville</strain>
        <tissue evidence="1">Whole head</tissue>
    </source>
</reference>
<comment type="caution">
    <text evidence="1">The sequence shown here is derived from an EMBL/GenBank/DDBJ whole genome shotgun (WGS) entry which is preliminary data.</text>
</comment>
<name>A0A8J6HP32_TENMO</name>